<dbReference type="HOGENOM" id="CLU_1230279_0_0_1"/>
<organism evidence="2 3">
    <name type="scientific">Paxillus rubicundulus Ve08.2h10</name>
    <dbReference type="NCBI Taxonomy" id="930991"/>
    <lineage>
        <taxon>Eukaryota</taxon>
        <taxon>Fungi</taxon>
        <taxon>Dikarya</taxon>
        <taxon>Basidiomycota</taxon>
        <taxon>Agaricomycotina</taxon>
        <taxon>Agaricomycetes</taxon>
        <taxon>Agaricomycetidae</taxon>
        <taxon>Boletales</taxon>
        <taxon>Paxilineae</taxon>
        <taxon>Paxillaceae</taxon>
        <taxon>Paxillus</taxon>
    </lineage>
</organism>
<dbReference type="AlphaFoldDB" id="A0A0D0BZT3"/>
<reference evidence="2 3" key="1">
    <citation type="submission" date="2014-04" db="EMBL/GenBank/DDBJ databases">
        <authorList>
            <consortium name="DOE Joint Genome Institute"/>
            <person name="Kuo A."/>
            <person name="Kohler A."/>
            <person name="Jargeat P."/>
            <person name="Nagy L.G."/>
            <person name="Floudas D."/>
            <person name="Copeland A."/>
            <person name="Barry K.W."/>
            <person name="Cichocki N."/>
            <person name="Veneault-Fourrey C."/>
            <person name="LaButti K."/>
            <person name="Lindquist E.A."/>
            <person name="Lipzen A."/>
            <person name="Lundell T."/>
            <person name="Morin E."/>
            <person name="Murat C."/>
            <person name="Sun H."/>
            <person name="Tunlid A."/>
            <person name="Henrissat B."/>
            <person name="Grigoriev I.V."/>
            <person name="Hibbett D.S."/>
            <person name="Martin F."/>
            <person name="Nordberg H.P."/>
            <person name="Cantor M.N."/>
            <person name="Hua S.X."/>
        </authorList>
    </citation>
    <scope>NUCLEOTIDE SEQUENCE [LARGE SCALE GENOMIC DNA]</scope>
    <source>
        <strain evidence="2 3">Ve08.2h10</strain>
    </source>
</reference>
<dbReference type="OrthoDB" id="6511194at2759"/>
<evidence type="ECO:0000313" key="2">
    <source>
        <dbReference type="EMBL" id="KIK76572.1"/>
    </source>
</evidence>
<accession>A0A0D0BZT3</accession>
<dbReference type="InParanoid" id="A0A0D0BZT3"/>
<protein>
    <submittedName>
        <fullName evidence="2">Uncharacterized protein</fullName>
    </submittedName>
</protein>
<evidence type="ECO:0000313" key="3">
    <source>
        <dbReference type="Proteomes" id="UP000054538"/>
    </source>
</evidence>
<evidence type="ECO:0000256" key="1">
    <source>
        <dbReference type="SAM" id="MobiDB-lite"/>
    </source>
</evidence>
<sequence length="225" mass="25319">MTVTKSTTFSLAQSNQMHLLAQILILRSVNEELRQEEEALIWGAYQIFFISEAGDSPGLSSPSRSWGSKSAEPGDELEWQSPEVLYEWIQEKSDSDSSSSAAGGTESTDHDDAVLEDDLERRGQDKARDYSYEARRPPSIKSAQEALRDINLTLKPPRNTGHGHKDTRLPLSLRTRLEWMASFLWIYTDFRPTSQVRGSANSHWTAASLQAAHAQQSNPWQARNL</sequence>
<feature type="compositionally biased region" description="Polar residues" evidence="1">
    <location>
        <begin position="58"/>
        <end position="68"/>
    </location>
</feature>
<keyword evidence="3" id="KW-1185">Reference proteome</keyword>
<proteinExistence type="predicted"/>
<name>A0A0D0BZT3_9AGAM</name>
<feature type="compositionally biased region" description="Basic and acidic residues" evidence="1">
    <location>
        <begin position="107"/>
        <end position="136"/>
    </location>
</feature>
<feature type="region of interest" description="Disordered" evidence="1">
    <location>
        <begin position="56"/>
        <end position="77"/>
    </location>
</feature>
<dbReference type="EMBL" id="KN827406">
    <property type="protein sequence ID" value="KIK76572.1"/>
    <property type="molecule type" value="Genomic_DNA"/>
</dbReference>
<feature type="region of interest" description="Disordered" evidence="1">
    <location>
        <begin position="94"/>
        <end position="137"/>
    </location>
</feature>
<gene>
    <name evidence="2" type="ORF">PAXRUDRAFT_18097</name>
</gene>
<reference evidence="3" key="2">
    <citation type="submission" date="2015-01" db="EMBL/GenBank/DDBJ databases">
        <title>Evolutionary Origins and Diversification of the Mycorrhizal Mutualists.</title>
        <authorList>
            <consortium name="DOE Joint Genome Institute"/>
            <consortium name="Mycorrhizal Genomics Consortium"/>
            <person name="Kohler A."/>
            <person name="Kuo A."/>
            <person name="Nagy L.G."/>
            <person name="Floudas D."/>
            <person name="Copeland A."/>
            <person name="Barry K.W."/>
            <person name="Cichocki N."/>
            <person name="Veneault-Fourrey C."/>
            <person name="LaButti K."/>
            <person name="Lindquist E.A."/>
            <person name="Lipzen A."/>
            <person name="Lundell T."/>
            <person name="Morin E."/>
            <person name="Murat C."/>
            <person name="Riley R."/>
            <person name="Ohm R."/>
            <person name="Sun H."/>
            <person name="Tunlid A."/>
            <person name="Henrissat B."/>
            <person name="Grigoriev I.V."/>
            <person name="Hibbett D.S."/>
            <person name="Martin F."/>
        </authorList>
    </citation>
    <scope>NUCLEOTIDE SEQUENCE [LARGE SCALE GENOMIC DNA]</scope>
    <source>
        <strain evidence="3">Ve08.2h10</strain>
    </source>
</reference>
<dbReference type="Proteomes" id="UP000054538">
    <property type="component" value="Unassembled WGS sequence"/>
</dbReference>